<proteinExistence type="inferred from homology"/>
<dbReference type="InterPro" id="IPR006963">
    <property type="entry name" value="Mopterin_OxRdtase_4Fe-4S_dom"/>
</dbReference>
<dbReference type="PROSITE" id="PS00932">
    <property type="entry name" value="MOLYBDOPTERIN_PROK_3"/>
    <property type="match status" value="1"/>
</dbReference>
<dbReference type="PANTHER" id="PTHR43742:SF6">
    <property type="entry name" value="OXIDOREDUCTASE YYAE-RELATED"/>
    <property type="match status" value="1"/>
</dbReference>
<evidence type="ECO:0000256" key="5">
    <source>
        <dbReference type="ARBA" id="ARBA00023002"/>
    </source>
</evidence>
<evidence type="ECO:0000259" key="8">
    <source>
        <dbReference type="PROSITE" id="PS51669"/>
    </source>
</evidence>
<dbReference type="Pfam" id="PF04879">
    <property type="entry name" value="Molybdop_Fe4S4"/>
    <property type="match status" value="1"/>
</dbReference>
<comment type="cofactor">
    <cofactor evidence="1">
        <name>Mo-bis(molybdopterin guanine dinucleotide)</name>
        <dbReference type="ChEBI" id="CHEBI:60539"/>
    </cofactor>
</comment>
<dbReference type="CDD" id="cd02759">
    <property type="entry name" value="MopB_Acetylene-hydratase"/>
    <property type="match status" value="1"/>
</dbReference>
<dbReference type="GO" id="GO:0018818">
    <property type="term" value="F:acetylene hydratase activity"/>
    <property type="evidence" value="ECO:0007669"/>
    <property type="project" value="InterPro"/>
</dbReference>
<dbReference type="InterPro" id="IPR009010">
    <property type="entry name" value="Asp_de-COase-like_dom_sf"/>
</dbReference>
<dbReference type="GO" id="GO:0043546">
    <property type="term" value="F:molybdopterin cofactor binding"/>
    <property type="evidence" value="ECO:0007669"/>
    <property type="project" value="InterPro"/>
</dbReference>
<dbReference type="AlphaFoldDB" id="A0A3G1L0W8"/>
<evidence type="ECO:0000256" key="6">
    <source>
        <dbReference type="ARBA" id="ARBA00023004"/>
    </source>
</evidence>
<keyword evidence="5" id="KW-0560">Oxidoreductase</keyword>
<keyword evidence="3" id="KW-0500">Molybdenum</keyword>
<dbReference type="Proteomes" id="UP000323521">
    <property type="component" value="Chromosome"/>
</dbReference>
<dbReference type="InterPro" id="IPR006655">
    <property type="entry name" value="Mopterin_OxRdtase_prok_CS"/>
</dbReference>
<dbReference type="CDD" id="cd02781">
    <property type="entry name" value="MopB_CT_Acetylene-hydratase"/>
    <property type="match status" value="1"/>
</dbReference>
<keyword evidence="6" id="KW-0408">Iron</keyword>
<keyword evidence="7" id="KW-0411">Iron-sulfur</keyword>
<reference evidence="9 10" key="1">
    <citation type="submission" date="2016-10" db="EMBL/GenBank/DDBJ databases">
        <title>Complete Genome Sequence of Peptococcaceae strain DCMF.</title>
        <authorList>
            <person name="Edwards R.J."/>
            <person name="Holland S.I."/>
            <person name="Deshpande N.P."/>
            <person name="Wong Y.K."/>
            <person name="Ertan H."/>
            <person name="Manefield M."/>
            <person name="Russell T.L."/>
            <person name="Lee M.J."/>
        </authorList>
    </citation>
    <scope>NUCLEOTIDE SEQUENCE [LARGE SCALE GENOMIC DNA]</scope>
    <source>
        <strain evidence="9 10">DCMF</strain>
    </source>
</reference>
<dbReference type="Gene3D" id="3.40.228.10">
    <property type="entry name" value="Dimethylsulfoxide Reductase, domain 2"/>
    <property type="match status" value="1"/>
</dbReference>
<dbReference type="GO" id="GO:0016491">
    <property type="term" value="F:oxidoreductase activity"/>
    <property type="evidence" value="ECO:0007669"/>
    <property type="project" value="UniProtKB-KW"/>
</dbReference>
<dbReference type="InterPro" id="IPR006656">
    <property type="entry name" value="Mopterin_OxRdtase"/>
</dbReference>
<dbReference type="SMART" id="SM00926">
    <property type="entry name" value="Molybdop_Fe4S4"/>
    <property type="match status" value="1"/>
</dbReference>
<dbReference type="Gene3D" id="2.20.25.90">
    <property type="entry name" value="ADC-like domains"/>
    <property type="match status" value="1"/>
</dbReference>
<dbReference type="PROSITE" id="PS51669">
    <property type="entry name" value="4FE4S_MOW_BIS_MGD"/>
    <property type="match status" value="1"/>
</dbReference>
<dbReference type="Pfam" id="PF01568">
    <property type="entry name" value="Molydop_binding"/>
    <property type="match status" value="1"/>
</dbReference>
<feature type="domain" description="4Fe-4S Mo/W bis-MGD-type" evidence="8">
    <location>
        <begin position="16"/>
        <end position="77"/>
    </location>
</feature>
<keyword evidence="4" id="KW-0479">Metal-binding</keyword>
<dbReference type="InterPro" id="IPR050612">
    <property type="entry name" value="Prok_Mopterin_Oxidored"/>
</dbReference>
<protein>
    <submittedName>
        <fullName evidence="9">Dehydrogenase</fullName>
    </submittedName>
</protein>
<sequence length="749" mass="84471">MKGSVIIVSWKYEKDGYTVVKTCAWSPPGDHPVGCGLRLYVKDGKLVKVEGDPAHPITNGRLCPRCLALTEYIYHPQRIIYPMKRDKADRGKDKWTRITWDEAYDMIEKNVTEIKAKYGPESIFSVIGTGRDMWHTVPFVTFGALGSPNFSYIHSGWSCYGPRCSITVYTMGAGYPEIDYAAQFQEDRFDNPEYKLPECLIVWGKEPLKSNADGLFGHAIVDMMKRGTKLIVVDPRLTWLANRAEYWLQLRPGTDAALALGMLNVIINEDLYDHEFATKWCHGFEDLKKRVQEYPPEKVAEITWVPKEKIIAAARFYANAKPASISWGLATDQKPNGVQHAHALCALMAICGNIDVPGGVLLGAPSFAAPMWWGWDSLPPELQEKRLGAKEYPAVSTAISTVQPDLPLDAMETGKPYPLKMSWVMSSNPIACPTAAPQRWDKAFKNLDFNVVCDLFMTPSAASFGDLFLPVAAFPEKDGIVATHYGSITMFLGAINKAIQVGECKSDDEILLELGKRLNPSVFPWNNIEEFLDWELDQYIPGMKFAELREKGWALPPWQYKKYEKGTQTFDQKPGFITPTGKLELSSTLFEQWGEDPLPYYEEPPYSPYSTPELAKEYPFILTTGARSWVYFHSEQRMVKSLREIHPDPITEIHPDAAERLGIKNGDWVYIENMFGKAKQKAKLTLGIDPRVVHSEHAWWFPEKKAEGPNPSGVYDANINNLVPHKHIGKLGFGAPYKCMICKVYKAEA</sequence>
<dbReference type="Gene3D" id="2.40.40.20">
    <property type="match status" value="1"/>
</dbReference>
<name>A0A3G1L0W8_FORW1</name>
<evidence type="ECO:0000313" key="10">
    <source>
        <dbReference type="Proteomes" id="UP000323521"/>
    </source>
</evidence>
<evidence type="ECO:0000256" key="7">
    <source>
        <dbReference type="ARBA" id="ARBA00023014"/>
    </source>
</evidence>
<dbReference type="Gene3D" id="3.40.50.740">
    <property type="match status" value="1"/>
</dbReference>
<dbReference type="GO" id="GO:0046872">
    <property type="term" value="F:metal ion binding"/>
    <property type="evidence" value="ECO:0007669"/>
    <property type="project" value="UniProtKB-KW"/>
</dbReference>
<dbReference type="KEGG" id="fwa:DCMF_01515"/>
<comment type="similarity">
    <text evidence="2">Belongs to the prokaryotic molybdopterin-containing oxidoreductase family.</text>
</comment>
<dbReference type="EMBL" id="CP017634">
    <property type="protein sequence ID" value="ATW28284.1"/>
    <property type="molecule type" value="Genomic_DNA"/>
</dbReference>
<dbReference type="InterPro" id="IPR006657">
    <property type="entry name" value="MoPterin_dinucl-bd_dom"/>
</dbReference>
<dbReference type="InterPro" id="IPR037949">
    <property type="entry name" value="MopB_CT_Acetylene-hydratase"/>
</dbReference>
<evidence type="ECO:0000256" key="3">
    <source>
        <dbReference type="ARBA" id="ARBA00022505"/>
    </source>
</evidence>
<keyword evidence="10" id="KW-1185">Reference proteome</keyword>
<evidence type="ECO:0000256" key="1">
    <source>
        <dbReference type="ARBA" id="ARBA00001942"/>
    </source>
</evidence>
<organism evidence="9 10">
    <name type="scientific">Formimonas warabiya</name>
    <dbReference type="NCBI Taxonomy" id="1761012"/>
    <lineage>
        <taxon>Bacteria</taxon>
        <taxon>Bacillati</taxon>
        <taxon>Bacillota</taxon>
        <taxon>Clostridia</taxon>
        <taxon>Eubacteriales</taxon>
        <taxon>Peptococcaceae</taxon>
        <taxon>Candidatus Formimonas</taxon>
    </lineage>
</organism>
<evidence type="ECO:0000256" key="4">
    <source>
        <dbReference type="ARBA" id="ARBA00022723"/>
    </source>
</evidence>
<evidence type="ECO:0000256" key="2">
    <source>
        <dbReference type="ARBA" id="ARBA00010312"/>
    </source>
</evidence>
<dbReference type="GO" id="GO:0051536">
    <property type="term" value="F:iron-sulfur cluster binding"/>
    <property type="evidence" value="ECO:0007669"/>
    <property type="project" value="UniProtKB-KW"/>
</dbReference>
<evidence type="ECO:0000313" key="9">
    <source>
        <dbReference type="EMBL" id="ATW28284.1"/>
    </source>
</evidence>
<accession>A0A3G1L0W8</accession>
<dbReference type="SUPFAM" id="SSF50692">
    <property type="entry name" value="ADC-like"/>
    <property type="match status" value="1"/>
</dbReference>
<dbReference type="SUPFAM" id="SSF53706">
    <property type="entry name" value="Formate dehydrogenase/DMSO reductase, domains 1-3"/>
    <property type="match status" value="1"/>
</dbReference>
<dbReference type="Pfam" id="PF00384">
    <property type="entry name" value="Molybdopterin"/>
    <property type="match status" value="1"/>
</dbReference>
<dbReference type="PANTHER" id="PTHR43742">
    <property type="entry name" value="TRIMETHYLAMINE-N-OXIDE REDUCTASE"/>
    <property type="match status" value="1"/>
</dbReference>
<gene>
    <name evidence="9" type="ORF">DCMF_01515</name>
</gene>
<dbReference type="InterPro" id="IPR041930">
    <property type="entry name" value="Acetylene_hydratase"/>
</dbReference>